<dbReference type="InterPro" id="IPR001789">
    <property type="entry name" value="Sig_transdc_resp-reg_receiver"/>
</dbReference>
<dbReference type="InterPro" id="IPR039420">
    <property type="entry name" value="WalR-like"/>
</dbReference>
<dbReference type="Gene3D" id="3.40.50.2300">
    <property type="match status" value="1"/>
</dbReference>
<dbReference type="PANTHER" id="PTHR43214">
    <property type="entry name" value="TWO-COMPONENT RESPONSE REGULATOR"/>
    <property type="match status" value="1"/>
</dbReference>
<evidence type="ECO:0000313" key="6">
    <source>
        <dbReference type="EMBL" id="KAA8816874.1"/>
    </source>
</evidence>
<evidence type="ECO:0000256" key="2">
    <source>
        <dbReference type="ARBA" id="ARBA00023125"/>
    </source>
</evidence>
<sequence length="234" mass="25522">MSDAVRSRIGILDNDELTLAALRAYLSGNLRNARVDWSVTDAKRAVSLCLSDRSRPDILITDMSLNESSGVQVIRDIRERTARVPILAITSFPIGEYAQSAAEAGAQGIIAKRDLNEICNAISVVLANRVWIHDGGGSSGVSLADCGFESARDAHARLVRGDENADRELSERECAVIDLFSRGLTSKQTAEHLGVSENTVKTYARRIFGKLGANTRGQAIAIWMTLPKRKLREN</sequence>
<dbReference type="SMART" id="SM00448">
    <property type="entry name" value="REC"/>
    <property type="match status" value="1"/>
</dbReference>
<dbReference type="EMBL" id="RZOA01000022">
    <property type="protein sequence ID" value="KAA8821873.1"/>
    <property type="molecule type" value="Genomic_DNA"/>
</dbReference>
<dbReference type="GO" id="GO:0003677">
    <property type="term" value="F:DNA binding"/>
    <property type="evidence" value="ECO:0007669"/>
    <property type="project" value="UniProtKB-KW"/>
</dbReference>
<evidence type="ECO:0000259" key="5">
    <source>
        <dbReference type="PROSITE" id="PS50110"/>
    </source>
</evidence>
<keyword evidence="9" id="KW-1185">Reference proteome</keyword>
<comment type="caution">
    <text evidence="7">The sequence shown here is derived from an EMBL/GenBank/DDBJ whole genome shotgun (WGS) entry which is preliminary data.</text>
</comment>
<organism evidence="7 8">
    <name type="scientific">Bifidobacterium vespertilionis</name>
    <dbReference type="NCBI Taxonomy" id="2562524"/>
    <lineage>
        <taxon>Bacteria</taxon>
        <taxon>Bacillati</taxon>
        <taxon>Actinomycetota</taxon>
        <taxon>Actinomycetes</taxon>
        <taxon>Bifidobacteriales</taxon>
        <taxon>Bifidobacteriaceae</taxon>
        <taxon>Bifidobacterium</taxon>
    </lineage>
</organism>
<dbReference type="Proteomes" id="UP000345527">
    <property type="component" value="Unassembled WGS sequence"/>
</dbReference>
<evidence type="ECO:0000256" key="1">
    <source>
        <dbReference type="ARBA" id="ARBA00022553"/>
    </source>
</evidence>
<dbReference type="Gene3D" id="1.10.10.10">
    <property type="entry name" value="Winged helix-like DNA-binding domain superfamily/Winged helix DNA-binding domain"/>
    <property type="match status" value="1"/>
</dbReference>
<dbReference type="RefSeq" id="WP_150354734.1">
    <property type="nucleotide sequence ID" value="NZ_RZNZ01000019.1"/>
</dbReference>
<dbReference type="GO" id="GO:0000160">
    <property type="term" value="P:phosphorelay signal transduction system"/>
    <property type="evidence" value="ECO:0007669"/>
    <property type="project" value="InterPro"/>
</dbReference>
<dbReference type="InterPro" id="IPR000792">
    <property type="entry name" value="Tscrpt_reg_LuxR_C"/>
</dbReference>
<dbReference type="InterPro" id="IPR058245">
    <property type="entry name" value="NreC/VraR/RcsB-like_REC"/>
</dbReference>
<dbReference type="Pfam" id="PF00072">
    <property type="entry name" value="Response_reg"/>
    <property type="match status" value="1"/>
</dbReference>
<reference evidence="8 9" key="1">
    <citation type="journal article" date="2019" name="Syst. Appl. Microbiol.">
        <title>Characterization of Bifidobacterium species in feaces of the Egyptian fruit bat: Description of B. vespertilionis sp. nov. and B. rousetti sp. nov.</title>
        <authorList>
            <person name="Modesto M."/>
            <person name="Satti M."/>
            <person name="Watanabe K."/>
            <person name="Puglisi E."/>
            <person name="Morelli L."/>
            <person name="Huang C.-H."/>
            <person name="Liou J.-S."/>
            <person name="Miyashita M."/>
            <person name="Tamura T."/>
            <person name="Saito S."/>
            <person name="Mori K."/>
            <person name="Huang L."/>
            <person name="Sciavilla P."/>
            <person name="Sandri C."/>
            <person name="Spiezio C."/>
            <person name="Vitali F."/>
            <person name="Cavalieri D."/>
            <person name="Perpetuini G."/>
            <person name="Tofalo R."/>
            <person name="Bonetti A."/>
            <person name="Arita M."/>
            <person name="Mattarelli P."/>
        </authorList>
    </citation>
    <scope>NUCLEOTIDE SEQUENCE [LARGE SCALE GENOMIC DNA]</scope>
    <source>
        <strain evidence="6 9">RST16</strain>
        <strain evidence="7 8">RST8</strain>
    </source>
</reference>
<dbReference type="CDD" id="cd17535">
    <property type="entry name" value="REC_NarL-like"/>
    <property type="match status" value="1"/>
</dbReference>
<evidence type="ECO:0000313" key="7">
    <source>
        <dbReference type="EMBL" id="KAA8821873.1"/>
    </source>
</evidence>
<evidence type="ECO:0000256" key="3">
    <source>
        <dbReference type="PROSITE-ProRule" id="PRU00169"/>
    </source>
</evidence>
<gene>
    <name evidence="7" type="ORF">EM848_09735</name>
    <name evidence="6" type="ORF">EMO90_10975</name>
</gene>
<dbReference type="InterPro" id="IPR036388">
    <property type="entry name" value="WH-like_DNA-bd_sf"/>
</dbReference>
<dbReference type="OrthoDB" id="3240412at2"/>
<dbReference type="SUPFAM" id="SSF46894">
    <property type="entry name" value="C-terminal effector domain of the bipartite response regulators"/>
    <property type="match status" value="1"/>
</dbReference>
<dbReference type="InterPro" id="IPR016032">
    <property type="entry name" value="Sig_transdc_resp-reg_C-effctor"/>
</dbReference>
<feature type="domain" description="Response regulatory" evidence="5">
    <location>
        <begin position="8"/>
        <end position="127"/>
    </location>
</feature>
<dbReference type="Pfam" id="PF00196">
    <property type="entry name" value="GerE"/>
    <property type="match status" value="1"/>
</dbReference>
<dbReference type="PRINTS" id="PR00038">
    <property type="entry name" value="HTHLUXR"/>
</dbReference>
<dbReference type="AlphaFoldDB" id="A0A5J5DSQ0"/>
<dbReference type="InterPro" id="IPR011006">
    <property type="entry name" value="CheY-like_superfamily"/>
</dbReference>
<evidence type="ECO:0000313" key="9">
    <source>
        <dbReference type="Proteomes" id="UP000374630"/>
    </source>
</evidence>
<feature type="domain" description="HTH luxR-type" evidence="4">
    <location>
        <begin position="162"/>
        <end position="227"/>
    </location>
</feature>
<dbReference type="PROSITE" id="PS50110">
    <property type="entry name" value="RESPONSE_REGULATORY"/>
    <property type="match status" value="1"/>
</dbReference>
<dbReference type="PROSITE" id="PS50043">
    <property type="entry name" value="HTH_LUXR_2"/>
    <property type="match status" value="1"/>
</dbReference>
<evidence type="ECO:0000259" key="4">
    <source>
        <dbReference type="PROSITE" id="PS50043"/>
    </source>
</evidence>
<keyword evidence="2" id="KW-0238">DNA-binding</keyword>
<protein>
    <submittedName>
        <fullName evidence="7">Response regulator transcription factor</fullName>
    </submittedName>
</protein>
<dbReference type="SMART" id="SM00421">
    <property type="entry name" value="HTH_LUXR"/>
    <property type="match status" value="1"/>
</dbReference>
<proteinExistence type="predicted"/>
<dbReference type="CDD" id="cd06170">
    <property type="entry name" value="LuxR_C_like"/>
    <property type="match status" value="1"/>
</dbReference>
<accession>A0A5J5DSQ0</accession>
<dbReference type="Proteomes" id="UP000374630">
    <property type="component" value="Unassembled WGS sequence"/>
</dbReference>
<evidence type="ECO:0000313" key="8">
    <source>
        <dbReference type="Proteomes" id="UP000345527"/>
    </source>
</evidence>
<dbReference type="EMBL" id="RZNZ01000019">
    <property type="protein sequence ID" value="KAA8816874.1"/>
    <property type="molecule type" value="Genomic_DNA"/>
</dbReference>
<feature type="modified residue" description="4-aspartylphosphate" evidence="3">
    <location>
        <position position="62"/>
    </location>
</feature>
<dbReference type="PANTHER" id="PTHR43214:SF43">
    <property type="entry name" value="TWO-COMPONENT RESPONSE REGULATOR"/>
    <property type="match status" value="1"/>
</dbReference>
<dbReference type="SUPFAM" id="SSF52172">
    <property type="entry name" value="CheY-like"/>
    <property type="match status" value="1"/>
</dbReference>
<name>A0A5J5DSQ0_9BIFI</name>
<keyword evidence="1 3" id="KW-0597">Phosphoprotein</keyword>
<dbReference type="GO" id="GO:0006355">
    <property type="term" value="P:regulation of DNA-templated transcription"/>
    <property type="evidence" value="ECO:0007669"/>
    <property type="project" value="InterPro"/>
</dbReference>